<dbReference type="EMBL" id="FNIR01000008">
    <property type="protein sequence ID" value="SDO91680.1"/>
    <property type="molecule type" value="Genomic_DNA"/>
</dbReference>
<accession>A0A1H0NH68</accession>
<keyword evidence="4" id="KW-1133">Transmembrane helix</keyword>
<dbReference type="PANTHER" id="PTHR30023">
    <property type="entry name" value="D-ALANYL-D-ALANINE CARBOXYPEPTIDASE"/>
    <property type="match status" value="1"/>
</dbReference>
<evidence type="ECO:0000256" key="3">
    <source>
        <dbReference type="SAM" id="MobiDB-lite"/>
    </source>
</evidence>
<dbReference type="InterPro" id="IPR000667">
    <property type="entry name" value="Peptidase_S13"/>
</dbReference>
<keyword evidence="4" id="KW-0472">Membrane</keyword>
<dbReference type="Pfam" id="PF02113">
    <property type="entry name" value="Peptidase_S13"/>
    <property type="match status" value="2"/>
</dbReference>
<dbReference type="NCBIfam" id="TIGR00666">
    <property type="entry name" value="PBP4"/>
    <property type="match status" value="1"/>
</dbReference>
<organism evidence="5 6">
    <name type="scientific">Klenkia soli</name>
    <dbReference type="NCBI Taxonomy" id="1052260"/>
    <lineage>
        <taxon>Bacteria</taxon>
        <taxon>Bacillati</taxon>
        <taxon>Actinomycetota</taxon>
        <taxon>Actinomycetes</taxon>
        <taxon>Geodermatophilales</taxon>
        <taxon>Geodermatophilaceae</taxon>
        <taxon>Klenkia</taxon>
    </lineage>
</organism>
<keyword evidence="5" id="KW-0121">Carboxypeptidase</keyword>
<dbReference type="AlphaFoldDB" id="A0A1H0NH68"/>
<name>A0A1H0NH68_9ACTN</name>
<dbReference type="GO" id="GO:0006508">
    <property type="term" value="P:proteolysis"/>
    <property type="evidence" value="ECO:0007669"/>
    <property type="project" value="InterPro"/>
</dbReference>
<dbReference type="InterPro" id="IPR012338">
    <property type="entry name" value="Beta-lactam/transpept-like"/>
</dbReference>
<dbReference type="PANTHER" id="PTHR30023:SF0">
    <property type="entry name" value="PENICILLIN-SENSITIVE CARBOXYPEPTIDASE A"/>
    <property type="match status" value="1"/>
</dbReference>
<keyword evidence="2" id="KW-0378">Hydrolase</keyword>
<dbReference type="Gene3D" id="3.40.710.10">
    <property type="entry name" value="DD-peptidase/beta-lactamase superfamily"/>
    <property type="match status" value="2"/>
</dbReference>
<evidence type="ECO:0000256" key="1">
    <source>
        <dbReference type="ARBA" id="ARBA00006096"/>
    </source>
</evidence>
<dbReference type="STRING" id="1052260.SAMN05660199_02846"/>
<reference evidence="6" key="1">
    <citation type="submission" date="2016-10" db="EMBL/GenBank/DDBJ databases">
        <authorList>
            <person name="Varghese N."/>
            <person name="Submissions S."/>
        </authorList>
    </citation>
    <scope>NUCLEOTIDE SEQUENCE [LARGE SCALE GENOMIC DNA]</scope>
    <source>
        <strain evidence="6">DSM 45843</strain>
    </source>
</reference>
<keyword evidence="6" id="KW-1185">Reference proteome</keyword>
<dbReference type="GO" id="GO:0004185">
    <property type="term" value="F:serine-type carboxypeptidase activity"/>
    <property type="evidence" value="ECO:0007669"/>
    <property type="project" value="InterPro"/>
</dbReference>
<evidence type="ECO:0000256" key="4">
    <source>
        <dbReference type="SAM" id="Phobius"/>
    </source>
</evidence>
<dbReference type="PRINTS" id="PR00922">
    <property type="entry name" value="DADACBPTASE3"/>
</dbReference>
<dbReference type="Proteomes" id="UP000199088">
    <property type="component" value="Unassembled WGS sequence"/>
</dbReference>
<keyword evidence="4" id="KW-0812">Transmembrane</keyword>
<comment type="similarity">
    <text evidence="1">Belongs to the peptidase S13 family.</text>
</comment>
<evidence type="ECO:0000256" key="2">
    <source>
        <dbReference type="ARBA" id="ARBA00022801"/>
    </source>
</evidence>
<keyword evidence="5" id="KW-0645">Protease</keyword>
<dbReference type="RefSeq" id="WP_242654084.1">
    <property type="nucleotide sequence ID" value="NZ_FNIR01000008.1"/>
</dbReference>
<feature type="transmembrane region" description="Helical" evidence="4">
    <location>
        <begin position="43"/>
        <end position="64"/>
    </location>
</feature>
<protein>
    <submittedName>
        <fullName evidence="5">D-alanyl-D-alanine carboxypeptidase / D-alanyl-D-alanine-endopeptidase (Penicillin-binding protein 4)</fullName>
    </submittedName>
</protein>
<evidence type="ECO:0000313" key="6">
    <source>
        <dbReference type="Proteomes" id="UP000199088"/>
    </source>
</evidence>
<sequence>MWPTPGGRGTSRVRNYGGGAIASAPGSTVTVTARPRPRWRKRLWQVLVALCVVAALGAGAFLLATHEDADPDSVAAVPSDAVAVPDAVLPELSDPAPVLAALSTDAPAPTAAGLQAVLAPLLAAPALGSGASAEVVDVATGATLLDTDADDPGTPASTAKLLTGLAALTTLGPGATIPTSVVAGAVPGEVVLVGGGDPTLSTTSPSSSYPGAATVADLAAQVQAALGGTAVTSVVVDNSLFTGPLTAPGWGSEDAPSTYAAPVTATAVDGARVDPGQSQRSGQPGTDAGTALAAALGAPGAAVTLGTAPAGAAVLGTVRSAPVERLVEQALTASDNLLAETLARQVALATGGEASFTGAAAAVTAAVGAAGFDTSGLTLTDGSGLSGTDRVPARLLVDVLEAAADGTLPVAGALLSGLPIAGYTGTLADRGDADPATAPGTVRAKTGTLATTSALAGLVVTEDGRLLAFALLADGTPGNVVAAEAALDAVAAAMASCGC</sequence>
<dbReference type="GO" id="GO:0000270">
    <property type="term" value="P:peptidoglycan metabolic process"/>
    <property type="evidence" value="ECO:0007669"/>
    <property type="project" value="TreeGrafter"/>
</dbReference>
<feature type="region of interest" description="Disordered" evidence="3">
    <location>
        <begin position="1"/>
        <end position="20"/>
    </location>
</feature>
<gene>
    <name evidence="5" type="ORF">SAMN05660199_02846</name>
</gene>
<evidence type="ECO:0000313" key="5">
    <source>
        <dbReference type="EMBL" id="SDO91680.1"/>
    </source>
</evidence>
<dbReference type="SUPFAM" id="SSF56601">
    <property type="entry name" value="beta-lactamase/transpeptidase-like"/>
    <property type="match status" value="1"/>
</dbReference>
<proteinExistence type="inferred from homology"/>